<feature type="region of interest" description="Disordered" evidence="1">
    <location>
        <begin position="77"/>
        <end position="281"/>
    </location>
</feature>
<name>A0ABR3BYZ7_9PEZI</name>
<organism evidence="2 3">
    <name type="scientific">Diplodia seriata</name>
    <dbReference type="NCBI Taxonomy" id="420778"/>
    <lineage>
        <taxon>Eukaryota</taxon>
        <taxon>Fungi</taxon>
        <taxon>Dikarya</taxon>
        <taxon>Ascomycota</taxon>
        <taxon>Pezizomycotina</taxon>
        <taxon>Dothideomycetes</taxon>
        <taxon>Dothideomycetes incertae sedis</taxon>
        <taxon>Botryosphaeriales</taxon>
        <taxon>Botryosphaeriaceae</taxon>
        <taxon>Diplodia</taxon>
    </lineage>
</organism>
<reference evidence="2 3" key="1">
    <citation type="submission" date="2024-02" db="EMBL/GenBank/DDBJ databases">
        <title>De novo assembly and annotation of 12 fungi associated with fruit tree decline syndrome in Ontario, Canada.</title>
        <authorList>
            <person name="Sulman M."/>
            <person name="Ellouze W."/>
            <person name="Ilyukhin E."/>
        </authorList>
    </citation>
    <scope>NUCLEOTIDE SEQUENCE [LARGE SCALE GENOMIC DNA]</scope>
    <source>
        <strain evidence="2 3">FDS-637</strain>
    </source>
</reference>
<evidence type="ECO:0008006" key="4">
    <source>
        <dbReference type="Google" id="ProtNLM"/>
    </source>
</evidence>
<dbReference type="RefSeq" id="XP_066628028.1">
    <property type="nucleotide sequence ID" value="XM_066781745.1"/>
</dbReference>
<sequence length="357" mass="39363">MPRSKFAKDAHTKRETFAAAAILDEKGNRYKIAWKAIDPRTNEPFEPSWEPKRYANAALKYEWAAKKALERKRLKHLESVSATTGPAVNEPDNPKPCTEKPLSAPSRPNAPKPSTDKPTTARTAREKLAKARAATAKATTDHAITQALPTDERTKAPTSHHPTNETTAIDISDTESISTNSSATDTPVPGGSVSVKPSIVSCQREHKHTPTRDERETENNAKGHTGHNGNARQYNSPSGSSRAQASSRTSTPSSTTTTKKRKRQSGTGWTKQHTVHRRRKVQKPPAYDVYYEARGIVDESADKYLVSWAPDPLTGEEFADTWEPKDYVVPLMVKAWEQKGMLKKAVEAEEGAWGMSG</sequence>
<proteinExistence type="predicted"/>
<evidence type="ECO:0000256" key="1">
    <source>
        <dbReference type="SAM" id="MobiDB-lite"/>
    </source>
</evidence>
<gene>
    <name evidence="2" type="ORF">SLS55_010361</name>
</gene>
<keyword evidence="3" id="KW-1185">Reference proteome</keyword>
<dbReference type="GeneID" id="92014446"/>
<feature type="compositionally biased region" description="Low complexity" evidence="1">
    <location>
        <begin position="236"/>
        <end position="257"/>
    </location>
</feature>
<accession>A0ABR3BYZ7</accession>
<dbReference type="EMBL" id="JAJVCZ030000012">
    <property type="protein sequence ID" value="KAL0253384.1"/>
    <property type="molecule type" value="Genomic_DNA"/>
</dbReference>
<evidence type="ECO:0000313" key="3">
    <source>
        <dbReference type="Proteomes" id="UP001430584"/>
    </source>
</evidence>
<feature type="compositionally biased region" description="Basic and acidic residues" evidence="1">
    <location>
        <begin position="208"/>
        <end position="221"/>
    </location>
</feature>
<comment type="caution">
    <text evidence="2">The sequence shown here is derived from an EMBL/GenBank/DDBJ whole genome shotgun (WGS) entry which is preliminary data.</text>
</comment>
<protein>
    <recommendedName>
        <fullName evidence="4">Chromo domain-containing protein</fullName>
    </recommendedName>
</protein>
<evidence type="ECO:0000313" key="2">
    <source>
        <dbReference type="EMBL" id="KAL0253384.1"/>
    </source>
</evidence>
<dbReference type="Proteomes" id="UP001430584">
    <property type="component" value="Unassembled WGS sequence"/>
</dbReference>
<feature type="compositionally biased region" description="Polar residues" evidence="1">
    <location>
        <begin position="156"/>
        <end position="185"/>
    </location>
</feature>